<gene>
    <name evidence="2" type="ORF">GCM10009767_07540</name>
</gene>
<keyword evidence="1" id="KW-0812">Transmembrane</keyword>
<keyword evidence="3" id="KW-1185">Reference proteome</keyword>
<feature type="transmembrane region" description="Helical" evidence="1">
    <location>
        <begin position="52"/>
        <end position="72"/>
    </location>
</feature>
<dbReference type="Proteomes" id="UP001501204">
    <property type="component" value="Unassembled WGS sequence"/>
</dbReference>
<protein>
    <submittedName>
        <fullName evidence="2">Uncharacterized protein</fullName>
    </submittedName>
</protein>
<organism evidence="2 3">
    <name type="scientific">Kocuria aegyptia</name>
    <dbReference type="NCBI Taxonomy" id="330943"/>
    <lineage>
        <taxon>Bacteria</taxon>
        <taxon>Bacillati</taxon>
        <taxon>Actinomycetota</taxon>
        <taxon>Actinomycetes</taxon>
        <taxon>Micrococcales</taxon>
        <taxon>Micrococcaceae</taxon>
        <taxon>Kocuria</taxon>
    </lineage>
</organism>
<evidence type="ECO:0000313" key="2">
    <source>
        <dbReference type="EMBL" id="GAA1751021.1"/>
    </source>
</evidence>
<dbReference type="EMBL" id="BAAAOA010000009">
    <property type="protein sequence ID" value="GAA1751021.1"/>
    <property type="molecule type" value="Genomic_DNA"/>
</dbReference>
<reference evidence="2 3" key="1">
    <citation type="journal article" date="2019" name="Int. J. Syst. Evol. Microbiol.">
        <title>The Global Catalogue of Microorganisms (GCM) 10K type strain sequencing project: providing services to taxonomists for standard genome sequencing and annotation.</title>
        <authorList>
            <consortium name="The Broad Institute Genomics Platform"/>
            <consortium name="The Broad Institute Genome Sequencing Center for Infectious Disease"/>
            <person name="Wu L."/>
            <person name="Ma J."/>
        </authorList>
    </citation>
    <scope>NUCLEOTIDE SEQUENCE [LARGE SCALE GENOMIC DNA]</scope>
    <source>
        <strain evidence="2 3">JCM 14735</strain>
    </source>
</reference>
<keyword evidence="1" id="KW-0472">Membrane</keyword>
<accession>A0ABN2KA17</accession>
<evidence type="ECO:0000313" key="3">
    <source>
        <dbReference type="Proteomes" id="UP001501204"/>
    </source>
</evidence>
<evidence type="ECO:0000256" key="1">
    <source>
        <dbReference type="SAM" id="Phobius"/>
    </source>
</evidence>
<name>A0ABN2KA17_9MICC</name>
<keyword evidence="1" id="KW-1133">Transmembrane helix</keyword>
<proteinExistence type="predicted"/>
<dbReference type="RefSeq" id="WP_344119942.1">
    <property type="nucleotide sequence ID" value="NZ_BAAAOA010000009.1"/>
</dbReference>
<comment type="caution">
    <text evidence="2">The sequence shown here is derived from an EMBL/GenBank/DDBJ whole genome shotgun (WGS) entry which is preliminary data.</text>
</comment>
<sequence length="123" mass="13738">MWATRAVGVYFTGSAVLNAVYTVRIAHRLMGWLRDNAWVPPYRPVLQVLERIAPTVVLGTAAFEAVVGYHLLRGRRVSGALRWAQAWVLGLVPALPWPYWVPNAVSAAVFEVVRRRSFIDVPG</sequence>